<evidence type="ECO:0000313" key="3">
    <source>
        <dbReference type="Proteomes" id="UP001209755"/>
    </source>
</evidence>
<sequence length="44" mass="4482">MTSSPSAMPDATRAVPTDTTPTGTTPTGTTGTTGTTHEMKEPMQ</sequence>
<proteinExistence type="predicted"/>
<comment type="caution">
    <text evidence="2">The sequence shown here is derived from an EMBL/GenBank/DDBJ whole genome shotgun (WGS) entry which is preliminary data.</text>
</comment>
<evidence type="ECO:0000313" key="2">
    <source>
        <dbReference type="EMBL" id="MCW2308326.1"/>
    </source>
</evidence>
<protein>
    <submittedName>
        <fullName evidence="2">Uncharacterized protein</fullName>
    </submittedName>
</protein>
<gene>
    <name evidence="2" type="ORF">M2319_002668</name>
</gene>
<dbReference type="EMBL" id="JAOQNS010000007">
    <property type="protein sequence ID" value="MCW2308326.1"/>
    <property type="molecule type" value="Genomic_DNA"/>
</dbReference>
<evidence type="ECO:0000256" key="1">
    <source>
        <dbReference type="SAM" id="MobiDB-lite"/>
    </source>
</evidence>
<dbReference type="Proteomes" id="UP001209755">
    <property type="component" value="Unassembled WGS sequence"/>
</dbReference>
<feature type="compositionally biased region" description="Low complexity" evidence="1">
    <location>
        <begin position="16"/>
        <end position="36"/>
    </location>
</feature>
<organism evidence="2 3">
    <name type="scientific">Rhodobium gokarnense</name>
    <dbReference type="NCBI Taxonomy" id="364296"/>
    <lineage>
        <taxon>Bacteria</taxon>
        <taxon>Pseudomonadati</taxon>
        <taxon>Pseudomonadota</taxon>
        <taxon>Alphaproteobacteria</taxon>
        <taxon>Hyphomicrobiales</taxon>
        <taxon>Rhodobiaceae</taxon>
        <taxon>Rhodobium</taxon>
    </lineage>
</organism>
<keyword evidence="3" id="KW-1185">Reference proteome</keyword>
<reference evidence="3" key="1">
    <citation type="submission" date="2023-07" db="EMBL/GenBank/DDBJ databases">
        <title>Genome sequencing of Purple Non-Sulfur Bacteria from various extreme environments.</title>
        <authorList>
            <person name="Mayer M."/>
        </authorList>
    </citation>
    <scope>NUCLEOTIDE SEQUENCE [LARGE SCALE GENOMIC DNA]</scope>
    <source>
        <strain evidence="3">DSM 17935</strain>
    </source>
</reference>
<dbReference type="RefSeq" id="WP_264601947.1">
    <property type="nucleotide sequence ID" value="NZ_JAOQNS010000007.1"/>
</dbReference>
<name>A0ABT3HDG5_9HYPH</name>
<feature type="region of interest" description="Disordered" evidence="1">
    <location>
        <begin position="1"/>
        <end position="44"/>
    </location>
</feature>
<accession>A0ABT3HDG5</accession>